<name>A0A1I3RKK6_9BACT</name>
<keyword evidence="3" id="KW-1185">Reference proteome</keyword>
<feature type="transmembrane region" description="Helical" evidence="1">
    <location>
        <begin position="42"/>
        <end position="58"/>
    </location>
</feature>
<protein>
    <submittedName>
        <fullName evidence="2">Protein-S-isoprenylcysteine O-methyltransferase Ste14</fullName>
    </submittedName>
</protein>
<dbReference type="OrthoDB" id="9789029at2"/>
<proteinExistence type="predicted"/>
<dbReference type="Proteomes" id="UP000198635">
    <property type="component" value="Unassembled WGS sequence"/>
</dbReference>
<evidence type="ECO:0000313" key="3">
    <source>
        <dbReference type="Proteomes" id="UP000198635"/>
    </source>
</evidence>
<dbReference type="Gene3D" id="1.20.120.1630">
    <property type="match status" value="1"/>
</dbReference>
<organism evidence="2 3">
    <name type="scientific">Desulfomicrobium apsheronum</name>
    <dbReference type="NCBI Taxonomy" id="52560"/>
    <lineage>
        <taxon>Bacteria</taxon>
        <taxon>Pseudomonadati</taxon>
        <taxon>Thermodesulfobacteriota</taxon>
        <taxon>Desulfovibrionia</taxon>
        <taxon>Desulfovibrionales</taxon>
        <taxon>Desulfomicrobiaceae</taxon>
        <taxon>Desulfomicrobium</taxon>
    </lineage>
</organism>
<dbReference type="RefSeq" id="WP_092373029.1">
    <property type="nucleotide sequence ID" value="NZ_FORX01000003.1"/>
</dbReference>
<dbReference type="GO" id="GO:0032259">
    <property type="term" value="P:methylation"/>
    <property type="evidence" value="ECO:0007669"/>
    <property type="project" value="UniProtKB-KW"/>
</dbReference>
<dbReference type="EMBL" id="FORX01000003">
    <property type="protein sequence ID" value="SFJ45861.1"/>
    <property type="molecule type" value="Genomic_DNA"/>
</dbReference>
<keyword evidence="1" id="KW-0472">Membrane</keyword>
<evidence type="ECO:0000256" key="1">
    <source>
        <dbReference type="SAM" id="Phobius"/>
    </source>
</evidence>
<keyword evidence="2" id="KW-0808">Transferase</keyword>
<dbReference type="GO" id="GO:0008168">
    <property type="term" value="F:methyltransferase activity"/>
    <property type="evidence" value="ECO:0007669"/>
    <property type="project" value="UniProtKB-KW"/>
</dbReference>
<keyword evidence="1" id="KW-1133">Transmembrane helix</keyword>
<dbReference type="AlphaFoldDB" id="A0A1I3RKK6"/>
<keyword evidence="2" id="KW-0489">Methyltransferase</keyword>
<reference evidence="3" key="1">
    <citation type="submission" date="2016-10" db="EMBL/GenBank/DDBJ databases">
        <authorList>
            <person name="Varghese N."/>
            <person name="Submissions S."/>
        </authorList>
    </citation>
    <scope>NUCLEOTIDE SEQUENCE [LARGE SCALE GENOMIC DNA]</scope>
    <source>
        <strain evidence="3">DSM 5918</strain>
    </source>
</reference>
<evidence type="ECO:0000313" key="2">
    <source>
        <dbReference type="EMBL" id="SFJ45861.1"/>
    </source>
</evidence>
<keyword evidence="1" id="KW-0812">Transmembrane</keyword>
<gene>
    <name evidence="2" type="ORF">SAMN04488082_103179</name>
</gene>
<sequence>MSLALLALGWAVWGGLHSLLISPSWMRLVSNRFPRLCPWYRLGYNILAVLSILPLLYFKEALAGDALLGWGGVLALPRFLLLGAALWLFWAGAREYDLGVVGGLAQLRSSCSFAGSPYAEELRTTGILERVRHPWYGGALLLLWTRTGNFDAAELVTSLVLTGYVLVGAWLEERKLLHVHGQAYRDYQRGTPMFFPWPRRGDGRR</sequence>
<feature type="transmembrane region" description="Helical" evidence="1">
    <location>
        <begin position="67"/>
        <end position="90"/>
    </location>
</feature>
<dbReference type="STRING" id="52560.SAMN04488082_103179"/>
<accession>A0A1I3RKK6</accession>